<keyword evidence="2" id="KW-0812">Transmembrane</keyword>
<comment type="caution">
    <text evidence="4">The sequence shown here is derived from an EMBL/GenBank/DDBJ whole genome shotgun (WGS) entry which is preliminary data.</text>
</comment>
<dbReference type="EMBL" id="LZLM01000090">
    <property type="protein sequence ID" value="OBJ83614.1"/>
    <property type="molecule type" value="Genomic_DNA"/>
</dbReference>
<reference evidence="4 5" key="1">
    <citation type="submission" date="2016-06" db="EMBL/GenBank/DDBJ databases">
        <authorList>
            <person name="Kjaerup R.B."/>
            <person name="Dalgaard T.S."/>
            <person name="Juul-Madsen H.R."/>
        </authorList>
    </citation>
    <scope>NUCLEOTIDE SEQUENCE [LARGE SCALE GENOMIC DNA]</scope>
    <source>
        <strain evidence="4 5">1276495.2</strain>
    </source>
</reference>
<protein>
    <recommendedName>
        <fullName evidence="3">DUF7937 domain-containing protein</fullName>
    </recommendedName>
</protein>
<evidence type="ECO:0000256" key="2">
    <source>
        <dbReference type="SAM" id="Phobius"/>
    </source>
</evidence>
<evidence type="ECO:0000256" key="1">
    <source>
        <dbReference type="SAM" id="MobiDB-lite"/>
    </source>
</evidence>
<accession>A0A1A3KGS1</accession>
<feature type="transmembrane region" description="Helical" evidence="2">
    <location>
        <begin position="182"/>
        <end position="204"/>
    </location>
</feature>
<dbReference type="Pfam" id="PF25592">
    <property type="entry name" value="DUF7937"/>
    <property type="match status" value="1"/>
</dbReference>
<feature type="transmembrane region" description="Helical" evidence="2">
    <location>
        <begin position="329"/>
        <end position="355"/>
    </location>
</feature>
<organism evidence="4 5">
    <name type="scientific">Mycobacterium asiaticum</name>
    <dbReference type="NCBI Taxonomy" id="1790"/>
    <lineage>
        <taxon>Bacteria</taxon>
        <taxon>Bacillati</taxon>
        <taxon>Actinomycetota</taxon>
        <taxon>Actinomycetes</taxon>
        <taxon>Mycobacteriales</taxon>
        <taxon>Mycobacteriaceae</taxon>
        <taxon>Mycobacterium</taxon>
    </lineage>
</organism>
<gene>
    <name evidence="4" type="ORF">A5640_17245</name>
</gene>
<feature type="transmembrane region" description="Helical" evidence="2">
    <location>
        <begin position="76"/>
        <end position="95"/>
    </location>
</feature>
<proteinExistence type="predicted"/>
<feature type="transmembrane region" description="Helical" evidence="2">
    <location>
        <begin position="138"/>
        <end position="161"/>
    </location>
</feature>
<feature type="transmembrane region" description="Helical" evidence="2">
    <location>
        <begin position="295"/>
        <end position="317"/>
    </location>
</feature>
<feature type="transmembrane region" description="Helical" evidence="2">
    <location>
        <begin position="48"/>
        <end position="70"/>
    </location>
</feature>
<keyword evidence="2" id="KW-1133">Transmembrane helix</keyword>
<name>A0A1A3KGS1_MYCAS</name>
<sequence>MSLSSDDTPTGPIVGARGAPPGPPAPESRSEAQPTGRTARERNLRRDLLAGVLLIVALLMPWNLYFGFRIPNSNPVLWAVLGSVTALSLLSLLASHRRPGPNGRLRLALNVPYLLLVVGFAGFAAFEFIRTVDTAKVLAGVGPGAWLGVAGAVLAAQPLLVHPTVDEESYQRWLRAARLVGYASMFGASLSAGFTLCLQVRYALPTAGMDSFGVNNTAVILTSVVYGAVALATALVASRWILRNTPASRLATVALGGSALVAGTVVWILPVGREIDAFHGIAQNTSTAGVGYEGYLAWAAAAALFLPLTLFGSPLVRKDRDVWREAVRMALMLIVVWCVGTVLMRITALVVAVLLNYPRYPYNNLTLAAFAAATAGVAWWLRARVGGGVLASRLTTWLSGLVFALTASRVIIGVIMSPRFAQGAAPNPVYGNDFAQQMTSTLDLALAVLALWIFPAVLIAGIIRKPRRRPRRRQPAPRPPTGQQRPQVPVPTRAGGPPPPSEARTTQFSAAHTEHDPPTTVLSGQGRAPRIFRSAETTGPLRPKIYRPPNRPS</sequence>
<dbReference type="InterPro" id="IPR057697">
    <property type="entry name" value="DUF7937"/>
</dbReference>
<feature type="transmembrane region" description="Helical" evidence="2">
    <location>
        <begin position="444"/>
        <end position="463"/>
    </location>
</feature>
<evidence type="ECO:0000259" key="3">
    <source>
        <dbReference type="Pfam" id="PF25592"/>
    </source>
</evidence>
<evidence type="ECO:0000313" key="4">
    <source>
        <dbReference type="EMBL" id="OBJ83614.1"/>
    </source>
</evidence>
<feature type="transmembrane region" description="Helical" evidence="2">
    <location>
        <begin position="361"/>
        <end position="382"/>
    </location>
</feature>
<evidence type="ECO:0000313" key="5">
    <source>
        <dbReference type="Proteomes" id="UP000093925"/>
    </source>
</evidence>
<dbReference type="AlphaFoldDB" id="A0A1A3KGS1"/>
<feature type="transmembrane region" description="Helical" evidence="2">
    <location>
        <begin position="394"/>
        <end position="416"/>
    </location>
</feature>
<feature type="domain" description="DUF7937" evidence="3">
    <location>
        <begin position="44"/>
        <end position="456"/>
    </location>
</feature>
<keyword evidence="2" id="KW-0472">Membrane</keyword>
<feature type="transmembrane region" description="Helical" evidence="2">
    <location>
        <begin position="107"/>
        <end position="126"/>
    </location>
</feature>
<feature type="compositionally biased region" description="Low complexity" evidence="1">
    <location>
        <begin position="481"/>
        <end position="495"/>
    </location>
</feature>
<dbReference type="Proteomes" id="UP000093925">
    <property type="component" value="Unassembled WGS sequence"/>
</dbReference>
<feature type="region of interest" description="Disordered" evidence="1">
    <location>
        <begin position="467"/>
        <end position="553"/>
    </location>
</feature>
<feature type="transmembrane region" description="Helical" evidence="2">
    <location>
        <begin position="216"/>
        <end position="238"/>
    </location>
</feature>
<feature type="transmembrane region" description="Helical" evidence="2">
    <location>
        <begin position="250"/>
        <end position="269"/>
    </location>
</feature>
<feature type="region of interest" description="Disordered" evidence="1">
    <location>
        <begin position="1"/>
        <end position="40"/>
    </location>
</feature>